<dbReference type="HOGENOM" id="CLU_074501_0_0_1"/>
<evidence type="ECO:0008006" key="3">
    <source>
        <dbReference type="Google" id="ProtNLM"/>
    </source>
</evidence>
<protein>
    <recommendedName>
        <fullName evidence="3">F-box domain-containing protein</fullName>
    </recommendedName>
</protein>
<organism evidence="1 2">
    <name type="scientific">Candida maltosa (strain Xu316)</name>
    <name type="common">Yeast</name>
    <dbReference type="NCBI Taxonomy" id="1245528"/>
    <lineage>
        <taxon>Eukaryota</taxon>
        <taxon>Fungi</taxon>
        <taxon>Dikarya</taxon>
        <taxon>Ascomycota</taxon>
        <taxon>Saccharomycotina</taxon>
        <taxon>Pichiomycetes</taxon>
        <taxon>Debaryomycetaceae</taxon>
        <taxon>Candida/Lodderomyces clade</taxon>
        <taxon>Candida</taxon>
    </lineage>
</organism>
<sequence>MTDLQLSRFPLEILEIIINFVPRSELYRLNGIEYLETLVLHSLYSSVRITSRVPYYYGMSETPVSHTVRHVLATGAIPEFSCFKELIDFLEENRLPFPKYVNFLHPIDIILAYESDPSILEDCIIETDLKSPFSSDAYSLELREFYLQRLISLPLKIRYVKNCGIIHEIIPESSFQFTRKLKTASFNNEFPLESFFGDNRYQNLINLYLSFKISHEAVTLIPRSVKKLNCEVVYPGFQVEELGFPRGLRSLSLTLCNFPEQYCLNFSNLERLVKLEFDGMRDNELTTFYNFSFPKSLKQVKSFALAMEVIKNQCPGLTSLECKR</sequence>
<proteinExistence type="predicted"/>
<dbReference type="OrthoDB" id="433501at2759"/>
<name>M3IHS6_CANMX</name>
<accession>M3IHS6</accession>
<comment type="caution">
    <text evidence="1">The sequence shown here is derived from an EMBL/GenBank/DDBJ whole genome shotgun (WGS) entry which is preliminary data.</text>
</comment>
<evidence type="ECO:0000313" key="1">
    <source>
        <dbReference type="EMBL" id="EMG45881.1"/>
    </source>
</evidence>
<keyword evidence="2" id="KW-1185">Reference proteome</keyword>
<feature type="non-terminal residue" evidence="1">
    <location>
        <position position="324"/>
    </location>
</feature>
<dbReference type="Proteomes" id="UP000011777">
    <property type="component" value="Unassembled WGS sequence"/>
</dbReference>
<evidence type="ECO:0000313" key="2">
    <source>
        <dbReference type="Proteomes" id="UP000011777"/>
    </source>
</evidence>
<dbReference type="EMBL" id="AOGT01002299">
    <property type="protein sequence ID" value="EMG45881.1"/>
    <property type="molecule type" value="Genomic_DNA"/>
</dbReference>
<dbReference type="STRING" id="1245528.M3IHS6"/>
<dbReference type="eggNOG" id="ENOG502T68Y">
    <property type="taxonomic scope" value="Eukaryota"/>
</dbReference>
<reference evidence="1 2" key="1">
    <citation type="submission" date="2013-02" db="EMBL/GenBank/DDBJ databases">
        <title>Genome sequence of Candida maltosa Xu316, a potential industrial strain for xylitol and ethanol production.</title>
        <authorList>
            <person name="Yu J."/>
            <person name="Wang Q."/>
            <person name="Geng X."/>
            <person name="Bao W."/>
            <person name="He P."/>
            <person name="Cai J."/>
        </authorList>
    </citation>
    <scope>NUCLEOTIDE SEQUENCE [LARGE SCALE GENOMIC DNA]</scope>
    <source>
        <strain evidence="2">Xu316</strain>
    </source>
</reference>
<dbReference type="AlphaFoldDB" id="M3IHS6"/>
<gene>
    <name evidence="1" type="ORF">G210_3908</name>
</gene>